<proteinExistence type="predicted"/>
<dbReference type="EMBL" id="JAGFBR010000009">
    <property type="protein sequence ID" value="KAH0462600.1"/>
    <property type="molecule type" value="Genomic_DNA"/>
</dbReference>
<reference evidence="2 3" key="1">
    <citation type="journal article" date="2021" name="Hortic Res">
        <title>Chromosome-scale assembly of the Dendrobium chrysotoxum genome enhances the understanding of orchid evolution.</title>
        <authorList>
            <person name="Zhang Y."/>
            <person name="Zhang G.Q."/>
            <person name="Zhang D."/>
            <person name="Liu X.D."/>
            <person name="Xu X.Y."/>
            <person name="Sun W.H."/>
            <person name="Yu X."/>
            <person name="Zhu X."/>
            <person name="Wang Z.W."/>
            <person name="Zhao X."/>
            <person name="Zhong W.Y."/>
            <person name="Chen H."/>
            <person name="Yin W.L."/>
            <person name="Huang T."/>
            <person name="Niu S.C."/>
            <person name="Liu Z.J."/>
        </authorList>
    </citation>
    <scope>NUCLEOTIDE SEQUENCE [LARGE SCALE GENOMIC DNA]</scope>
    <source>
        <strain evidence="2">Lindl</strain>
    </source>
</reference>
<gene>
    <name evidence="2" type="ORF">IEQ34_010175</name>
</gene>
<dbReference type="Proteomes" id="UP000775213">
    <property type="component" value="Unassembled WGS sequence"/>
</dbReference>
<evidence type="ECO:0000313" key="2">
    <source>
        <dbReference type="EMBL" id="KAH0462600.1"/>
    </source>
</evidence>
<keyword evidence="1" id="KW-0812">Transmembrane</keyword>
<sequence length="213" mass="24672">MCKRKWLWISYGSLFKLSLRLVQKLFAVRERREEELFMRERYEGFTRLLQERFLPVFFKSLPRFFGGSEETFYSTSSPGGFYRLFVAGLSEVLFPLPLFSFSFSFLVFCPPRVFRQMAAKCLADPSFLDGSFKSRSFLDALSSSSSNASFPDLKPSSFCGLPSLRPSLDAIRRIFFNLKLIGDVSITLLDMSHILIKLINDLDYSRVFYIDII</sequence>
<evidence type="ECO:0000256" key="1">
    <source>
        <dbReference type="SAM" id="Phobius"/>
    </source>
</evidence>
<feature type="transmembrane region" description="Helical" evidence="1">
    <location>
        <begin position="84"/>
        <end position="108"/>
    </location>
</feature>
<keyword evidence="3" id="KW-1185">Reference proteome</keyword>
<keyword evidence="1" id="KW-1133">Transmembrane helix</keyword>
<evidence type="ECO:0000313" key="3">
    <source>
        <dbReference type="Proteomes" id="UP000775213"/>
    </source>
</evidence>
<organism evidence="2 3">
    <name type="scientific">Dendrobium chrysotoxum</name>
    <name type="common">Orchid</name>
    <dbReference type="NCBI Taxonomy" id="161865"/>
    <lineage>
        <taxon>Eukaryota</taxon>
        <taxon>Viridiplantae</taxon>
        <taxon>Streptophyta</taxon>
        <taxon>Embryophyta</taxon>
        <taxon>Tracheophyta</taxon>
        <taxon>Spermatophyta</taxon>
        <taxon>Magnoliopsida</taxon>
        <taxon>Liliopsida</taxon>
        <taxon>Asparagales</taxon>
        <taxon>Orchidaceae</taxon>
        <taxon>Epidendroideae</taxon>
        <taxon>Malaxideae</taxon>
        <taxon>Dendrobiinae</taxon>
        <taxon>Dendrobium</taxon>
    </lineage>
</organism>
<protein>
    <recommendedName>
        <fullName evidence="4">Maturase K</fullName>
    </recommendedName>
</protein>
<dbReference type="AlphaFoldDB" id="A0AAV7GL75"/>
<keyword evidence="1" id="KW-0472">Membrane</keyword>
<comment type="caution">
    <text evidence="2">The sequence shown here is derived from an EMBL/GenBank/DDBJ whole genome shotgun (WGS) entry which is preliminary data.</text>
</comment>
<evidence type="ECO:0008006" key="4">
    <source>
        <dbReference type="Google" id="ProtNLM"/>
    </source>
</evidence>
<accession>A0AAV7GL75</accession>
<name>A0AAV7GL75_DENCH</name>